<dbReference type="AlphaFoldDB" id="A0AAD7RVM4"/>
<keyword evidence="3" id="KW-1185">Reference proteome</keyword>
<name>A0AAD7RVM4_9TELE</name>
<evidence type="ECO:0000256" key="1">
    <source>
        <dbReference type="SAM" id="MobiDB-lite"/>
    </source>
</evidence>
<proteinExistence type="predicted"/>
<dbReference type="EMBL" id="JAINUG010000161">
    <property type="protein sequence ID" value="KAJ8391163.1"/>
    <property type="molecule type" value="Genomic_DNA"/>
</dbReference>
<evidence type="ECO:0000313" key="2">
    <source>
        <dbReference type="EMBL" id="KAJ8391163.1"/>
    </source>
</evidence>
<feature type="compositionally biased region" description="Basic and acidic residues" evidence="1">
    <location>
        <begin position="79"/>
        <end position="89"/>
    </location>
</feature>
<organism evidence="2 3">
    <name type="scientific">Aldrovandia affinis</name>
    <dbReference type="NCBI Taxonomy" id="143900"/>
    <lineage>
        <taxon>Eukaryota</taxon>
        <taxon>Metazoa</taxon>
        <taxon>Chordata</taxon>
        <taxon>Craniata</taxon>
        <taxon>Vertebrata</taxon>
        <taxon>Euteleostomi</taxon>
        <taxon>Actinopterygii</taxon>
        <taxon>Neopterygii</taxon>
        <taxon>Teleostei</taxon>
        <taxon>Notacanthiformes</taxon>
        <taxon>Halosauridae</taxon>
        <taxon>Aldrovandia</taxon>
    </lineage>
</organism>
<accession>A0AAD7RVM4</accession>
<gene>
    <name evidence="2" type="ORF">AAFF_G00095920</name>
</gene>
<feature type="region of interest" description="Disordered" evidence="1">
    <location>
        <begin position="53"/>
        <end position="105"/>
    </location>
</feature>
<sequence length="105" mass="11927">MYINEFLDQSFLQIRSQHRLSLLQGLQRTALQLPPAPTRSGFQENSISIERVGCKPVPPQAHPSTDFRQMRRDRRRNGRAGERREKRGGAEQGQPSVCAGWRSAA</sequence>
<comment type="caution">
    <text evidence="2">The sequence shown here is derived from an EMBL/GenBank/DDBJ whole genome shotgun (WGS) entry which is preliminary data.</text>
</comment>
<evidence type="ECO:0000313" key="3">
    <source>
        <dbReference type="Proteomes" id="UP001221898"/>
    </source>
</evidence>
<dbReference type="Proteomes" id="UP001221898">
    <property type="component" value="Unassembled WGS sequence"/>
</dbReference>
<protein>
    <submittedName>
        <fullName evidence="2">Uncharacterized protein</fullName>
    </submittedName>
</protein>
<reference evidence="2" key="1">
    <citation type="journal article" date="2023" name="Science">
        <title>Genome structures resolve the early diversification of teleost fishes.</title>
        <authorList>
            <person name="Parey E."/>
            <person name="Louis A."/>
            <person name="Montfort J."/>
            <person name="Bouchez O."/>
            <person name="Roques C."/>
            <person name="Iampietro C."/>
            <person name="Lluch J."/>
            <person name="Castinel A."/>
            <person name="Donnadieu C."/>
            <person name="Desvignes T."/>
            <person name="Floi Bucao C."/>
            <person name="Jouanno E."/>
            <person name="Wen M."/>
            <person name="Mejri S."/>
            <person name="Dirks R."/>
            <person name="Jansen H."/>
            <person name="Henkel C."/>
            <person name="Chen W.J."/>
            <person name="Zahm M."/>
            <person name="Cabau C."/>
            <person name="Klopp C."/>
            <person name="Thompson A.W."/>
            <person name="Robinson-Rechavi M."/>
            <person name="Braasch I."/>
            <person name="Lecointre G."/>
            <person name="Bobe J."/>
            <person name="Postlethwait J.H."/>
            <person name="Berthelot C."/>
            <person name="Roest Crollius H."/>
            <person name="Guiguen Y."/>
        </authorList>
    </citation>
    <scope>NUCLEOTIDE SEQUENCE</scope>
    <source>
        <strain evidence="2">NC1722</strain>
    </source>
</reference>